<reference evidence="3 4" key="1">
    <citation type="submission" date="2017-01" db="EMBL/GenBank/DDBJ databases">
        <title>A new Hymenobacter.</title>
        <authorList>
            <person name="Liang Y."/>
            <person name="Feng F."/>
        </authorList>
    </citation>
    <scope>NUCLEOTIDE SEQUENCE [LARGE SCALE GENOMIC DNA]</scope>
    <source>
        <strain evidence="3">MIMBbqt21</strain>
    </source>
</reference>
<feature type="chain" id="PRO_5012918931" description="Outer membrane protein beta-barrel domain-containing protein" evidence="1">
    <location>
        <begin position="21"/>
        <end position="415"/>
    </location>
</feature>
<evidence type="ECO:0000259" key="2">
    <source>
        <dbReference type="Pfam" id="PF13568"/>
    </source>
</evidence>
<feature type="domain" description="Outer membrane protein beta-barrel" evidence="2">
    <location>
        <begin position="239"/>
        <end position="394"/>
    </location>
</feature>
<dbReference type="AlphaFoldDB" id="A0A243WI70"/>
<protein>
    <recommendedName>
        <fullName evidence="2">Outer membrane protein beta-barrel domain-containing protein</fullName>
    </recommendedName>
</protein>
<accession>A0A243WI70</accession>
<comment type="caution">
    <text evidence="3">The sequence shown here is derived from an EMBL/GenBank/DDBJ whole genome shotgun (WGS) entry which is preliminary data.</text>
</comment>
<proteinExistence type="predicted"/>
<name>A0A243WI70_9BACT</name>
<dbReference type="Pfam" id="PF13568">
    <property type="entry name" value="OMP_b-brl_2"/>
    <property type="match status" value="1"/>
</dbReference>
<gene>
    <name evidence="3" type="ORF">BXP70_05770</name>
</gene>
<dbReference type="EMBL" id="MTSE01000002">
    <property type="protein sequence ID" value="OUJ75515.1"/>
    <property type="molecule type" value="Genomic_DNA"/>
</dbReference>
<keyword evidence="4" id="KW-1185">Reference proteome</keyword>
<feature type="signal peptide" evidence="1">
    <location>
        <begin position="1"/>
        <end position="20"/>
    </location>
</feature>
<dbReference type="InterPro" id="IPR025665">
    <property type="entry name" value="Beta-barrel_OMP_2"/>
</dbReference>
<dbReference type="Proteomes" id="UP000194873">
    <property type="component" value="Unassembled WGS sequence"/>
</dbReference>
<keyword evidence="1" id="KW-0732">Signal</keyword>
<evidence type="ECO:0000313" key="4">
    <source>
        <dbReference type="Proteomes" id="UP000194873"/>
    </source>
</evidence>
<dbReference type="OrthoDB" id="952442at2"/>
<evidence type="ECO:0000313" key="3">
    <source>
        <dbReference type="EMBL" id="OUJ75515.1"/>
    </source>
</evidence>
<sequence length="415" mass="46158">MRKLLLFAGSFVLFSSAAWAQADFRPGYIVQPSGDTLRGQVDYRGAQRSARLTRFRATTEGSVTDYTPAQLRGYGFASGKHYQTELATLASAAPEPFFLEAIVLGPASLLALRGKDDAEHLYLRKGTQSLQELIQRTEETVVNDTRYLHNTNEFQRTLAASMQDCPVVLTSLAKLRYSVGSLATVVRQYNACVGTDRTTVSSPVEKNPFQFMLIVGGQTSRLDIRRLNAENGGNSIRGKAQPTIGIAAHVALARLNPHLAVRLEALYSPLVVYKTEYDYKAATDVYTTHYQMEVKQSSIRIPVLLRYTFPSKRVQPFIQAGVSGNILLQLKNQERTRFADRPAFPEYTAWRPIVEKPRQFEQGLLGGLGLNFAQASGRNLSAEVRYERTNGFSDNAGTPTSMRFYSVLLSYSLAK</sequence>
<evidence type="ECO:0000256" key="1">
    <source>
        <dbReference type="SAM" id="SignalP"/>
    </source>
</evidence>
<organism evidence="3 4">
    <name type="scientific">Hymenobacter crusticola</name>
    <dbReference type="NCBI Taxonomy" id="1770526"/>
    <lineage>
        <taxon>Bacteria</taxon>
        <taxon>Pseudomonadati</taxon>
        <taxon>Bacteroidota</taxon>
        <taxon>Cytophagia</taxon>
        <taxon>Cytophagales</taxon>
        <taxon>Hymenobacteraceae</taxon>
        <taxon>Hymenobacter</taxon>
    </lineage>
</organism>
<dbReference type="RefSeq" id="WP_086593059.1">
    <property type="nucleotide sequence ID" value="NZ_MTSE01000002.1"/>
</dbReference>